<evidence type="ECO:0000313" key="2">
    <source>
        <dbReference type="Proteomes" id="UP001642409"/>
    </source>
</evidence>
<protein>
    <submittedName>
        <fullName evidence="1">Uncharacterized protein</fullName>
    </submittedName>
</protein>
<evidence type="ECO:0000313" key="1">
    <source>
        <dbReference type="EMBL" id="CAL6011515.1"/>
    </source>
</evidence>
<dbReference type="EMBL" id="CAXDID020000064">
    <property type="protein sequence ID" value="CAL6011515.1"/>
    <property type="molecule type" value="Genomic_DNA"/>
</dbReference>
<name>A0ABP1IAP7_9EUKA</name>
<reference evidence="1 2" key="1">
    <citation type="submission" date="2024-07" db="EMBL/GenBank/DDBJ databases">
        <authorList>
            <person name="Akdeniz Z."/>
        </authorList>
    </citation>
    <scope>NUCLEOTIDE SEQUENCE [LARGE SCALE GENOMIC DNA]</scope>
</reference>
<organism evidence="1 2">
    <name type="scientific">Hexamita inflata</name>
    <dbReference type="NCBI Taxonomy" id="28002"/>
    <lineage>
        <taxon>Eukaryota</taxon>
        <taxon>Metamonada</taxon>
        <taxon>Diplomonadida</taxon>
        <taxon>Hexamitidae</taxon>
        <taxon>Hexamitinae</taxon>
        <taxon>Hexamita</taxon>
    </lineage>
</organism>
<dbReference type="Proteomes" id="UP001642409">
    <property type="component" value="Unassembled WGS sequence"/>
</dbReference>
<sequence>MIMLIYQHNTHKALQEHLDSVKKSISKVCDPDKRIIQVKYKILPPQNLQYPVLCVNINNILLSSLCRTCADQKCKDVKNNNIYTYNEEERALYGFFDEIELIHAINLGYKILEIFQTHLYQTTTFYDDKFKGKVLGKVNATPSFRPLKRSPELKNVPIDLKNHLNASPPASTHFDTLSGIESTNCTYFTRIIHFKHH</sequence>
<comment type="caution">
    <text evidence="1">The sequence shown here is derived from an EMBL/GenBank/DDBJ whole genome shotgun (WGS) entry which is preliminary data.</text>
</comment>
<keyword evidence="2" id="KW-1185">Reference proteome</keyword>
<accession>A0ABP1IAP7</accession>
<proteinExistence type="predicted"/>
<gene>
    <name evidence="1" type="ORF">HINF_LOCUS22860</name>
</gene>